<dbReference type="GO" id="GO:0008080">
    <property type="term" value="F:N-acetyltransferase activity"/>
    <property type="evidence" value="ECO:0007669"/>
    <property type="project" value="InterPro"/>
</dbReference>
<dbReference type="AlphaFoldDB" id="A0A163AWG2"/>
<evidence type="ECO:0000313" key="5">
    <source>
        <dbReference type="Proteomes" id="UP000077315"/>
    </source>
</evidence>
<proteinExistence type="predicted"/>
<dbReference type="InParanoid" id="A0A163AWG2"/>
<keyword evidence="1" id="KW-0808">Transferase</keyword>
<protein>
    <recommendedName>
        <fullName evidence="3">N-acetyltransferase domain-containing protein</fullName>
    </recommendedName>
</protein>
<feature type="domain" description="N-acetyltransferase" evidence="3">
    <location>
        <begin position="139"/>
        <end position="333"/>
    </location>
</feature>
<feature type="transmembrane region" description="Helical" evidence="2">
    <location>
        <begin position="86"/>
        <end position="106"/>
    </location>
</feature>
<dbReference type="OrthoDB" id="2317955at2759"/>
<dbReference type="SUPFAM" id="SSF55729">
    <property type="entry name" value="Acyl-CoA N-acyltransferases (Nat)"/>
    <property type="match status" value="1"/>
</dbReference>
<evidence type="ECO:0000256" key="2">
    <source>
        <dbReference type="SAM" id="Phobius"/>
    </source>
</evidence>
<dbReference type="VEuPathDB" id="FungiDB:PHYBLDRAFT_186199"/>
<name>A0A163AWG2_PHYB8</name>
<reference evidence="5" key="1">
    <citation type="submission" date="2015-06" db="EMBL/GenBank/DDBJ databases">
        <title>Expansion of signal transduction pathways in fungi by whole-genome duplication.</title>
        <authorList>
            <consortium name="DOE Joint Genome Institute"/>
            <person name="Corrochano L.M."/>
            <person name="Kuo A."/>
            <person name="Marcet-Houben M."/>
            <person name="Polaino S."/>
            <person name="Salamov A."/>
            <person name="Villalobos J.M."/>
            <person name="Alvarez M.I."/>
            <person name="Avalos J."/>
            <person name="Benito E.P."/>
            <person name="Benoit I."/>
            <person name="Burger G."/>
            <person name="Camino L.P."/>
            <person name="Canovas D."/>
            <person name="Cerda-Olmedo E."/>
            <person name="Cheng J.-F."/>
            <person name="Dominguez A."/>
            <person name="Elias M."/>
            <person name="Eslava A.P."/>
            <person name="Glaser F."/>
            <person name="Grimwood J."/>
            <person name="Gutierrez G."/>
            <person name="Heitman J."/>
            <person name="Henrissat B."/>
            <person name="Iturriaga E.A."/>
            <person name="Lang B.F."/>
            <person name="Lavin J.L."/>
            <person name="Lee S."/>
            <person name="Li W."/>
            <person name="Lindquist E."/>
            <person name="Lopez-Garcia S."/>
            <person name="Luque E.M."/>
            <person name="Marcos A.T."/>
            <person name="Martin J."/>
            <person name="McCluskey K."/>
            <person name="Medina H.R."/>
            <person name="Miralles-Duran A."/>
            <person name="Miyazaki A."/>
            <person name="Munoz-Torres E."/>
            <person name="Oguiza J.A."/>
            <person name="Ohm R."/>
            <person name="Olmedo M."/>
            <person name="Orejas M."/>
            <person name="Ortiz-Castellanos L."/>
            <person name="Pisabarro A.G."/>
            <person name="Rodriguez-Romero J."/>
            <person name="Ruiz-Herrera J."/>
            <person name="Ruiz-Vazquez R."/>
            <person name="Sanz C."/>
            <person name="Schackwitz W."/>
            <person name="Schmutz J."/>
            <person name="Shahriari M."/>
            <person name="Shelest E."/>
            <person name="Silva-Franco F."/>
            <person name="Soanes D."/>
            <person name="Syed K."/>
            <person name="Tagua V.G."/>
            <person name="Talbot N.J."/>
            <person name="Thon M."/>
            <person name="De vries R.P."/>
            <person name="Wiebenga A."/>
            <person name="Yadav J.S."/>
            <person name="Braun E.L."/>
            <person name="Baker S."/>
            <person name="Garre V."/>
            <person name="Horwitz B."/>
            <person name="Torres-Martinez S."/>
            <person name="Idnurm A."/>
            <person name="Herrera-Estrella A."/>
            <person name="Gabaldon T."/>
            <person name="Grigoriev I.V."/>
        </authorList>
    </citation>
    <scope>NUCLEOTIDE SEQUENCE [LARGE SCALE GENOMIC DNA]</scope>
    <source>
        <strain evidence="5">NRRL 1555(-)</strain>
    </source>
</reference>
<dbReference type="InterPro" id="IPR016181">
    <property type="entry name" value="Acyl_CoA_acyltransferase"/>
</dbReference>
<dbReference type="InterPro" id="IPR050769">
    <property type="entry name" value="NAT_camello-type"/>
</dbReference>
<dbReference type="PROSITE" id="PS51186">
    <property type="entry name" value="GNAT"/>
    <property type="match status" value="1"/>
</dbReference>
<dbReference type="EMBL" id="KV440976">
    <property type="protein sequence ID" value="OAD76241.1"/>
    <property type="molecule type" value="Genomic_DNA"/>
</dbReference>
<dbReference type="PANTHER" id="PTHR13947:SF37">
    <property type="entry name" value="LD18367P"/>
    <property type="match status" value="1"/>
</dbReference>
<gene>
    <name evidence="4" type="ORF">PHYBLDRAFT_186199</name>
</gene>
<accession>A0A163AWG2</accession>
<keyword evidence="2" id="KW-0472">Membrane</keyword>
<dbReference type="InterPro" id="IPR000182">
    <property type="entry name" value="GNAT_dom"/>
</dbReference>
<keyword evidence="2" id="KW-0812">Transmembrane</keyword>
<feature type="transmembrane region" description="Helical" evidence="2">
    <location>
        <begin position="56"/>
        <end position="74"/>
    </location>
</feature>
<evidence type="ECO:0000313" key="4">
    <source>
        <dbReference type="EMBL" id="OAD76241.1"/>
    </source>
</evidence>
<evidence type="ECO:0000259" key="3">
    <source>
        <dbReference type="PROSITE" id="PS51186"/>
    </source>
</evidence>
<dbReference type="Gene3D" id="3.40.630.30">
    <property type="match status" value="1"/>
</dbReference>
<dbReference type="PANTHER" id="PTHR13947">
    <property type="entry name" value="GNAT FAMILY N-ACETYLTRANSFERASE"/>
    <property type="match status" value="1"/>
</dbReference>
<dbReference type="STRING" id="763407.A0A163AWG2"/>
<dbReference type="GeneID" id="29000108"/>
<dbReference type="Proteomes" id="UP000077315">
    <property type="component" value="Unassembled WGS sequence"/>
</dbReference>
<sequence>MAESLDNKTPETETPRLVLRTYRATDFPHVDHMFVSNYFALVPEGVRRKLWSPATWVVWFAVYSYLLMIVPVLLGGMDFPSWADTVLKLFFTFSWGAIGFAALFIITDQFDTQDRVEYARQNDMKDPEVYYLNWNKKEVEVEDAPKGSSEKKQVTFDKDAKPATEIIRERKPESEQTPSHFWVLSMDGEPCGMVGLAINKDTVFDQRPAQLAPWQKIGAGLFRRYNFSVPKFLDTPPKVEPKVFSKAHGPRTATLTRLTVKYDYQNCGLSTLLVNRALSWANENGIDRVYAETNEMMMAAEQILEKRHGFKRINKKSTGWFGQYEAEWECNVKEWVAKHEDQTKEAFKKT</sequence>
<dbReference type="RefSeq" id="XP_018294281.1">
    <property type="nucleotide sequence ID" value="XM_018439202.1"/>
</dbReference>
<dbReference type="Pfam" id="PF00583">
    <property type="entry name" value="Acetyltransf_1"/>
    <property type="match status" value="1"/>
</dbReference>
<organism evidence="4 5">
    <name type="scientific">Phycomyces blakesleeanus (strain ATCC 8743b / DSM 1359 / FGSC 10004 / NBRC 33097 / NRRL 1555)</name>
    <dbReference type="NCBI Taxonomy" id="763407"/>
    <lineage>
        <taxon>Eukaryota</taxon>
        <taxon>Fungi</taxon>
        <taxon>Fungi incertae sedis</taxon>
        <taxon>Mucoromycota</taxon>
        <taxon>Mucoromycotina</taxon>
        <taxon>Mucoromycetes</taxon>
        <taxon>Mucorales</taxon>
        <taxon>Phycomycetaceae</taxon>
        <taxon>Phycomyces</taxon>
    </lineage>
</organism>
<keyword evidence="2" id="KW-1133">Transmembrane helix</keyword>
<keyword evidence="5" id="KW-1185">Reference proteome</keyword>
<evidence type="ECO:0000256" key="1">
    <source>
        <dbReference type="ARBA" id="ARBA00022679"/>
    </source>
</evidence>